<protein>
    <submittedName>
        <fullName evidence="1">Uncharacterized protein</fullName>
    </submittedName>
</protein>
<gene>
    <name evidence="1" type="ORF">BN1211_1672</name>
</gene>
<organism evidence="1 2">
    <name type="scientific">Cyberlindnera jadinii (strain ATCC 18201 / CBS 1600 / BCRC 20928 / JCM 3617 / NBRC 0987 / NRRL Y-1542)</name>
    <name type="common">Torula yeast</name>
    <name type="synonym">Candida utilis</name>
    <dbReference type="NCBI Taxonomy" id="983966"/>
    <lineage>
        <taxon>Eukaryota</taxon>
        <taxon>Fungi</taxon>
        <taxon>Dikarya</taxon>
        <taxon>Ascomycota</taxon>
        <taxon>Saccharomycotina</taxon>
        <taxon>Saccharomycetes</taxon>
        <taxon>Phaffomycetales</taxon>
        <taxon>Phaffomycetaceae</taxon>
        <taxon>Cyberlindnera</taxon>
    </lineage>
</organism>
<evidence type="ECO:0000313" key="1">
    <source>
        <dbReference type="EMBL" id="CEP21546.1"/>
    </source>
</evidence>
<sequence length="63" mass="7179">MSNFNRDFSLCDQGLQDGPLQDSNLHGGLLFHSECEPTDPKSGFIQIQMSNFNQFEFMAHNEL</sequence>
<dbReference type="EMBL" id="CDQK01000002">
    <property type="protein sequence ID" value="CEP21546.1"/>
    <property type="molecule type" value="Genomic_DNA"/>
</dbReference>
<name>A0A0H5C1I4_CYBJN</name>
<reference evidence="2" key="1">
    <citation type="journal article" date="2015" name="J. Biotechnol.">
        <title>The structure of the Cyberlindnera jadinii genome and its relation to Candida utilis analyzed by the occurrence of single nucleotide polymorphisms.</title>
        <authorList>
            <person name="Rupp O."/>
            <person name="Brinkrolf K."/>
            <person name="Buerth C."/>
            <person name="Kunigo M."/>
            <person name="Schneider J."/>
            <person name="Jaenicke S."/>
            <person name="Goesmann A."/>
            <person name="Puehler A."/>
            <person name="Jaeger K.-E."/>
            <person name="Ernst J.F."/>
        </authorList>
    </citation>
    <scope>NUCLEOTIDE SEQUENCE [LARGE SCALE GENOMIC DNA]</scope>
    <source>
        <strain evidence="2">ATCC 18201 / CBS 1600 / BCRC 20928 / JCM 3617 / NBRC 0987 / NRRL Y-1542</strain>
    </source>
</reference>
<proteinExistence type="predicted"/>
<evidence type="ECO:0000313" key="2">
    <source>
        <dbReference type="Proteomes" id="UP000038830"/>
    </source>
</evidence>
<dbReference type="Proteomes" id="UP000038830">
    <property type="component" value="Unassembled WGS sequence"/>
</dbReference>
<dbReference type="AlphaFoldDB" id="A0A0H5C1I4"/>
<accession>A0A0H5C1I4</accession>